<keyword evidence="2" id="KW-0472">Membrane</keyword>
<reference evidence="5" key="1">
    <citation type="submission" date="2015-07" db="EMBL/GenBank/DDBJ databases">
        <title>Fjat-10036 dsm4.</title>
        <authorList>
            <person name="Liu B."/>
            <person name="Wang J."/>
            <person name="Zhu Y."/>
            <person name="Liu G."/>
            <person name="Chen Q."/>
            <person name="Chen Z."/>
            <person name="Lan J."/>
            <person name="Che J."/>
            <person name="Ge C."/>
            <person name="Shi H."/>
            <person name="Pan Z."/>
            <person name="Liu X."/>
        </authorList>
    </citation>
    <scope>NUCLEOTIDE SEQUENCE [LARGE SCALE GENOMIC DNA]</scope>
    <source>
        <strain evidence="5">DSM 4</strain>
    </source>
</reference>
<name>A0A0M0GAG5_SPOGL</name>
<feature type="domain" description="Sporulation membrane protein YtrI C-terminal" evidence="3">
    <location>
        <begin position="80"/>
        <end position="163"/>
    </location>
</feature>
<dbReference type="InterPro" id="IPR058620">
    <property type="entry name" value="YtrI_C"/>
</dbReference>
<dbReference type="NCBIfam" id="NF041479">
    <property type="entry name" value="spor_membprot_YtrI"/>
    <property type="match status" value="1"/>
</dbReference>
<sequence>MRIPPYYRLPSWQRFFSGMAIGGIISWFIFLFIFGQWQEKYSKEIKLQKDAIYELEKDKEIWQEEFKKLNKENQKKLTVQDISIKIVNSEKYKLDSFSVFQLEDEIKEDISMMIAKDIDTVYKNSEMIKKIIENKTHRVNEKRYRVEVKELVIYTTVSIELNIMLD</sequence>
<protein>
    <submittedName>
        <fullName evidence="4">Sporulation protein</fullName>
    </submittedName>
</protein>
<organism evidence="4 5">
    <name type="scientific">Sporosarcina globispora</name>
    <name type="common">Bacillus globisporus</name>
    <dbReference type="NCBI Taxonomy" id="1459"/>
    <lineage>
        <taxon>Bacteria</taxon>
        <taxon>Bacillati</taxon>
        <taxon>Bacillota</taxon>
        <taxon>Bacilli</taxon>
        <taxon>Bacillales</taxon>
        <taxon>Caryophanaceae</taxon>
        <taxon>Sporosarcina</taxon>
    </lineage>
</organism>
<gene>
    <name evidence="4" type="ORF">AF332_08110</name>
</gene>
<evidence type="ECO:0000256" key="1">
    <source>
        <dbReference type="SAM" id="Coils"/>
    </source>
</evidence>
<dbReference type="EMBL" id="LGUF01000007">
    <property type="protein sequence ID" value="KON86763.1"/>
    <property type="molecule type" value="Genomic_DNA"/>
</dbReference>
<keyword evidence="2" id="KW-1133">Transmembrane helix</keyword>
<dbReference type="PATRIC" id="fig|1459.3.peg.1718"/>
<feature type="transmembrane region" description="Helical" evidence="2">
    <location>
        <begin position="15"/>
        <end position="34"/>
    </location>
</feature>
<dbReference type="AlphaFoldDB" id="A0A0M0GAG5"/>
<keyword evidence="1" id="KW-0175">Coiled coil</keyword>
<dbReference type="RefSeq" id="WP_053434131.1">
    <property type="nucleotide sequence ID" value="NZ_LGUF01000007.1"/>
</dbReference>
<evidence type="ECO:0000259" key="3">
    <source>
        <dbReference type="Pfam" id="PF26347"/>
    </source>
</evidence>
<proteinExistence type="predicted"/>
<accession>A0A0M0GAG5</accession>
<keyword evidence="5" id="KW-1185">Reference proteome</keyword>
<dbReference type="Proteomes" id="UP000037109">
    <property type="component" value="Unassembled WGS sequence"/>
</dbReference>
<evidence type="ECO:0000313" key="5">
    <source>
        <dbReference type="Proteomes" id="UP000037109"/>
    </source>
</evidence>
<keyword evidence="2" id="KW-0812">Transmembrane</keyword>
<dbReference type="Pfam" id="PF26347">
    <property type="entry name" value="YtrI_sporulation"/>
    <property type="match status" value="1"/>
</dbReference>
<comment type="caution">
    <text evidence="4">The sequence shown here is derived from an EMBL/GenBank/DDBJ whole genome shotgun (WGS) entry which is preliminary data.</text>
</comment>
<dbReference type="OrthoDB" id="2691164at2"/>
<dbReference type="InterPro" id="IPR048198">
    <property type="entry name" value="YtrI"/>
</dbReference>
<dbReference type="STRING" id="1459.AF332_08110"/>
<evidence type="ECO:0000256" key="2">
    <source>
        <dbReference type="SAM" id="Phobius"/>
    </source>
</evidence>
<feature type="coiled-coil region" evidence="1">
    <location>
        <begin position="45"/>
        <end position="72"/>
    </location>
</feature>
<evidence type="ECO:0000313" key="4">
    <source>
        <dbReference type="EMBL" id="KON86763.1"/>
    </source>
</evidence>